<evidence type="ECO:0000256" key="3">
    <source>
        <dbReference type="ARBA" id="ARBA00022692"/>
    </source>
</evidence>
<accession>A0ABQ9E8D6</accession>
<evidence type="ECO:0000256" key="2">
    <source>
        <dbReference type="ARBA" id="ARBA00006528"/>
    </source>
</evidence>
<feature type="transmembrane region" description="Helical" evidence="7">
    <location>
        <begin position="212"/>
        <end position="231"/>
    </location>
</feature>
<dbReference type="Gene3D" id="1.20.1530.20">
    <property type="match status" value="1"/>
</dbReference>
<evidence type="ECO:0000256" key="4">
    <source>
        <dbReference type="ARBA" id="ARBA00022847"/>
    </source>
</evidence>
<keyword evidence="6 7" id="KW-0472">Membrane</keyword>
<evidence type="ECO:0000256" key="7">
    <source>
        <dbReference type="SAM" id="Phobius"/>
    </source>
</evidence>
<dbReference type="InterPro" id="IPR004710">
    <property type="entry name" value="Bilac:Na_transpt"/>
</dbReference>
<organism evidence="8 9">
    <name type="scientific">Tegillarca granosa</name>
    <name type="common">Malaysian cockle</name>
    <name type="synonym">Anadara granosa</name>
    <dbReference type="NCBI Taxonomy" id="220873"/>
    <lineage>
        <taxon>Eukaryota</taxon>
        <taxon>Metazoa</taxon>
        <taxon>Spiralia</taxon>
        <taxon>Lophotrochozoa</taxon>
        <taxon>Mollusca</taxon>
        <taxon>Bivalvia</taxon>
        <taxon>Autobranchia</taxon>
        <taxon>Pteriomorphia</taxon>
        <taxon>Arcoida</taxon>
        <taxon>Arcoidea</taxon>
        <taxon>Arcidae</taxon>
        <taxon>Tegillarca</taxon>
    </lineage>
</organism>
<keyword evidence="9" id="KW-1185">Reference proteome</keyword>
<reference evidence="8 9" key="1">
    <citation type="submission" date="2022-12" db="EMBL/GenBank/DDBJ databases">
        <title>Chromosome-level genome of Tegillarca granosa.</title>
        <authorList>
            <person name="Kim J."/>
        </authorList>
    </citation>
    <scope>NUCLEOTIDE SEQUENCE [LARGE SCALE GENOMIC DNA]</scope>
    <source>
        <strain evidence="8">Teg-2019</strain>
        <tissue evidence="8">Adductor muscle</tissue>
    </source>
</reference>
<feature type="transmembrane region" description="Helical" evidence="7">
    <location>
        <begin position="144"/>
        <end position="168"/>
    </location>
</feature>
<keyword evidence="5 7" id="KW-1133">Transmembrane helix</keyword>
<dbReference type="PANTHER" id="PTHR10361">
    <property type="entry name" value="SODIUM-BILE ACID COTRANSPORTER"/>
    <property type="match status" value="1"/>
</dbReference>
<name>A0ABQ9E8D6_TEGGR</name>
<dbReference type="PANTHER" id="PTHR10361:SF28">
    <property type="entry name" value="P3 PROTEIN-RELATED"/>
    <property type="match status" value="1"/>
</dbReference>
<feature type="transmembrane region" description="Helical" evidence="7">
    <location>
        <begin position="274"/>
        <end position="297"/>
    </location>
</feature>
<keyword evidence="3 7" id="KW-0812">Transmembrane</keyword>
<sequence length="340" mass="37153">MNVSTNSGTNINPTLKKALDVLLIAVMALIMLSLGCTIKLSVLKQEIRRPIGVGIGLLCQFILFPAVTFGLAHALRLQQWDALGMIMLGTCPGGSISNLATYWSGGDVALSVIMTAASTAIGIGMMPLNLWIYSRSWTDKKAVIPYIGIVIALISILVPVSIGMVIEYKFPKPAKWITRIGSVIGFLAIAAAVIINIILYPNIYTTSTAWGTWFGSAILPSIGMGIGYVFAFIARRPESQRRAIAIETSAQNVALCLTLIFITFKGVNVSRMMAYPSIFGCFSVITLVVSSVLFRLIDFYKRKNTKLESNRELNIMEDPSNKHTEAFLHSHESEIKQSKI</sequence>
<dbReference type="Proteomes" id="UP001217089">
    <property type="component" value="Unassembled WGS sequence"/>
</dbReference>
<protein>
    <recommendedName>
        <fullName evidence="10">Ileal sodium/bile acid cotransporter</fullName>
    </recommendedName>
</protein>
<keyword evidence="4" id="KW-0813">Transport</keyword>
<evidence type="ECO:0000256" key="6">
    <source>
        <dbReference type="ARBA" id="ARBA00023136"/>
    </source>
</evidence>
<dbReference type="Pfam" id="PF01758">
    <property type="entry name" value="SBF"/>
    <property type="match status" value="1"/>
</dbReference>
<dbReference type="InterPro" id="IPR002657">
    <property type="entry name" value="BilAc:Na_symport/Acr3"/>
</dbReference>
<feature type="transmembrane region" description="Helical" evidence="7">
    <location>
        <begin position="82"/>
        <end position="101"/>
    </location>
</feature>
<evidence type="ECO:0000256" key="1">
    <source>
        <dbReference type="ARBA" id="ARBA00004141"/>
    </source>
</evidence>
<feature type="transmembrane region" description="Helical" evidence="7">
    <location>
        <begin position="180"/>
        <end position="200"/>
    </location>
</feature>
<evidence type="ECO:0000256" key="5">
    <source>
        <dbReference type="ARBA" id="ARBA00022989"/>
    </source>
</evidence>
<keyword evidence="4" id="KW-0769">Symport</keyword>
<feature type="transmembrane region" description="Helical" evidence="7">
    <location>
        <begin position="108"/>
        <end position="132"/>
    </location>
</feature>
<dbReference type="InterPro" id="IPR038770">
    <property type="entry name" value="Na+/solute_symporter_sf"/>
</dbReference>
<comment type="similarity">
    <text evidence="2">Belongs to the bile acid:sodium symporter (BASS) (TC 2.A.28) family.</text>
</comment>
<evidence type="ECO:0000313" key="8">
    <source>
        <dbReference type="EMBL" id="KAJ8301611.1"/>
    </source>
</evidence>
<evidence type="ECO:0008006" key="10">
    <source>
        <dbReference type="Google" id="ProtNLM"/>
    </source>
</evidence>
<evidence type="ECO:0000313" key="9">
    <source>
        <dbReference type="Proteomes" id="UP001217089"/>
    </source>
</evidence>
<feature type="transmembrane region" description="Helical" evidence="7">
    <location>
        <begin position="21"/>
        <end position="43"/>
    </location>
</feature>
<gene>
    <name evidence="8" type="ORF">KUTeg_020598</name>
</gene>
<proteinExistence type="inferred from homology"/>
<dbReference type="EMBL" id="JARBDR010000918">
    <property type="protein sequence ID" value="KAJ8301611.1"/>
    <property type="molecule type" value="Genomic_DNA"/>
</dbReference>
<feature type="transmembrane region" description="Helical" evidence="7">
    <location>
        <begin position="55"/>
        <end position="76"/>
    </location>
</feature>
<comment type="subcellular location">
    <subcellularLocation>
        <location evidence="1">Membrane</location>
        <topology evidence="1">Multi-pass membrane protein</topology>
    </subcellularLocation>
</comment>
<comment type="caution">
    <text evidence="8">The sequence shown here is derived from an EMBL/GenBank/DDBJ whole genome shotgun (WGS) entry which is preliminary data.</text>
</comment>